<protein>
    <submittedName>
        <fullName evidence="3">Uncharacterized protein</fullName>
    </submittedName>
</protein>
<name>A0A9P5V8P0_9FUNG</name>
<feature type="compositionally biased region" description="Basic residues" evidence="2">
    <location>
        <begin position="239"/>
        <end position="248"/>
    </location>
</feature>
<accession>A0A9P5V8P0</accession>
<evidence type="ECO:0000256" key="2">
    <source>
        <dbReference type="SAM" id="MobiDB-lite"/>
    </source>
</evidence>
<feature type="coiled-coil region" evidence="1">
    <location>
        <begin position="360"/>
        <end position="408"/>
    </location>
</feature>
<gene>
    <name evidence="3" type="ORF">BG015_011016</name>
</gene>
<comment type="caution">
    <text evidence="3">The sequence shown here is derived from an EMBL/GenBank/DDBJ whole genome shotgun (WGS) entry which is preliminary data.</text>
</comment>
<evidence type="ECO:0000313" key="3">
    <source>
        <dbReference type="EMBL" id="KAF9147370.1"/>
    </source>
</evidence>
<keyword evidence="1" id="KW-0175">Coiled coil</keyword>
<dbReference type="AlphaFoldDB" id="A0A9P5V8P0"/>
<proteinExistence type="predicted"/>
<feature type="region of interest" description="Disordered" evidence="2">
    <location>
        <begin position="1"/>
        <end position="26"/>
    </location>
</feature>
<feature type="compositionally biased region" description="Acidic residues" evidence="2">
    <location>
        <begin position="67"/>
        <end position="93"/>
    </location>
</feature>
<sequence>MAAPAQAANTLKRKSPPVFSERPSATVKRTVAAKIYAHAPHSELHPDTLAFLQQPGTLDGDGIGQDNQDEEDDYQGEDHEEEEEDEESCDETETNSSRSDADDEVEEEQPQLHAEPMAPPRRQLKFPGFNKAMELVLLKGLNAVKPFGAQYGETADAWARVVRYLKEDDDKERARGKEARFDLVNARNCKEKWLALSAEYAAMAAKSLRDSGTNPTIDARYTELQEAYLYEQTCLNTKKEKKSRRHHAQAQATLNKTNGEHLMVASRTGPVRGRTVEGQQTALAHSSCEDLPLQLSAGFLSGTESDASQSTSTSSQHKPPRTPGMKKRAMGVMVTNQLTLAAEAMKDQREHNNQHLAFLREDREERRKTEEARIQREEARIQREEARIQREEALKERQQDTITKLIEAQTVISERIAKQQTESTERLFQAMIQLIQRK</sequence>
<dbReference type="Proteomes" id="UP000748756">
    <property type="component" value="Unassembled WGS sequence"/>
</dbReference>
<dbReference type="OrthoDB" id="2440318at2759"/>
<evidence type="ECO:0000256" key="1">
    <source>
        <dbReference type="SAM" id="Coils"/>
    </source>
</evidence>
<feature type="region of interest" description="Disordered" evidence="2">
    <location>
        <begin position="302"/>
        <end position="329"/>
    </location>
</feature>
<dbReference type="EMBL" id="JAAAUQ010000822">
    <property type="protein sequence ID" value="KAF9147370.1"/>
    <property type="molecule type" value="Genomic_DNA"/>
</dbReference>
<feature type="region of interest" description="Disordered" evidence="2">
    <location>
        <begin position="38"/>
        <end position="124"/>
    </location>
</feature>
<feature type="region of interest" description="Disordered" evidence="2">
    <location>
        <begin position="238"/>
        <end position="261"/>
    </location>
</feature>
<feature type="compositionally biased region" description="Basic residues" evidence="2">
    <location>
        <begin position="318"/>
        <end position="329"/>
    </location>
</feature>
<evidence type="ECO:0000313" key="4">
    <source>
        <dbReference type="Proteomes" id="UP000748756"/>
    </source>
</evidence>
<keyword evidence="4" id="KW-1185">Reference proteome</keyword>
<organism evidence="3 4">
    <name type="scientific">Linnemannia schmuckeri</name>
    <dbReference type="NCBI Taxonomy" id="64567"/>
    <lineage>
        <taxon>Eukaryota</taxon>
        <taxon>Fungi</taxon>
        <taxon>Fungi incertae sedis</taxon>
        <taxon>Mucoromycota</taxon>
        <taxon>Mortierellomycotina</taxon>
        <taxon>Mortierellomycetes</taxon>
        <taxon>Mortierellales</taxon>
        <taxon>Mortierellaceae</taxon>
        <taxon>Linnemannia</taxon>
    </lineage>
</organism>
<reference evidence="3" key="1">
    <citation type="journal article" date="2020" name="Fungal Divers.">
        <title>Resolving the Mortierellaceae phylogeny through synthesis of multi-gene phylogenetics and phylogenomics.</title>
        <authorList>
            <person name="Vandepol N."/>
            <person name="Liber J."/>
            <person name="Desiro A."/>
            <person name="Na H."/>
            <person name="Kennedy M."/>
            <person name="Barry K."/>
            <person name="Grigoriev I.V."/>
            <person name="Miller A.N."/>
            <person name="O'Donnell K."/>
            <person name="Stajich J.E."/>
            <person name="Bonito G."/>
        </authorList>
    </citation>
    <scope>NUCLEOTIDE SEQUENCE</scope>
    <source>
        <strain evidence="3">NRRL 6426</strain>
    </source>
</reference>